<dbReference type="Pfam" id="PF04542">
    <property type="entry name" value="Sigma70_r2"/>
    <property type="match status" value="1"/>
</dbReference>
<protein>
    <submittedName>
        <fullName evidence="8">SigE family RNA polymerase sigma factor</fullName>
    </submittedName>
</protein>
<dbReference type="InterPro" id="IPR013325">
    <property type="entry name" value="RNA_pol_sigma_r2"/>
</dbReference>
<gene>
    <name evidence="8" type="ORF">I4J89_41290</name>
</gene>
<comment type="caution">
    <text evidence="8">The sequence shown here is derived from an EMBL/GenBank/DDBJ whole genome shotgun (WGS) entry which is preliminary data.</text>
</comment>
<comment type="similarity">
    <text evidence="1">Belongs to the sigma-70 factor family. ECF subfamily.</text>
</comment>
<dbReference type="InterPro" id="IPR014284">
    <property type="entry name" value="RNA_pol_sigma-70_dom"/>
</dbReference>
<evidence type="ECO:0000313" key="9">
    <source>
        <dbReference type="Proteomes" id="UP000598146"/>
    </source>
</evidence>
<dbReference type="GO" id="GO:0016987">
    <property type="term" value="F:sigma factor activity"/>
    <property type="evidence" value="ECO:0007669"/>
    <property type="project" value="UniProtKB-KW"/>
</dbReference>
<dbReference type="GO" id="GO:0006352">
    <property type="term" value="P:DNA-templated transcription initiation"/>
    <property type="evidence" value="ECO:0007669"/>
    <property type="project" value="InterPro"/>
</dbReference>
<dbReference type="AlphaFoldDB" id="A0A931CN10"/>
<evidence type="ECO:0000259" key="6">
    <source>
        <dbReference type="Pfam" id="PF04542"/>
    </source>
</evidence>
<evidence type="ECO:0000256" key="1">
    <source>
        <dbReference type="ARBA" id="ARBA00010641"/>
    </source>
</evidence>
<evidence type="ECO:0000313" key="8">
    <source>
        <dbReference type="EMBL" id="MBG0567895.1"/>
    </source>
</evidence>
<keyword evidence="3" id="KW-0731">Sigma factor</keyword>
<dbReference type="CDD" id="cd06171">
    <property type="entry name" value="Sigma70_r4"/>
    <property type="match status" value="1"/>
</dbReference>
<dbReference type="Gene3D" id="1.10.1740.10">
    <property type="match status" value="1"/>
</dbReference>
<feature type="domain" description="RNA polymerase sigma factor 70 region 4 type 2" evidence="7">
    <location>
        <begin position="136"/>
        <end position="188"/>
    </location>
</feature>
<keyword evidence="2" id="KW-0805">Transcription regulation</keyword>
<evidence type="ECO:0000256" key="2">
    <source>
        <dbReference type="ARBA" id="ARBA00023015"/>
    </source>
</evidence>
<name>A0A931CN10_9ACTN</name>
<keyword evidence="4" id="KW-0238">DNA-binding</keyword>
<dbReference type="Gene3D" id="1.10.10.10">
    <property type="entry name" value="Winged helix-like DNA-binding domain superfamily/Winged helix DNA-binding domain"/>
    <property type="match status" value="1"/>
</dbReference>
<feature type="domain" description="RNA polymerase sigma-70 region 2" evidence="6">
    <location>
        <begin position="47"/>
        <end position="112"/>
    </location>
</feature>
<dbReference type="SUPFAM" id="SSF88659">
    <property type="entry name" value="Sigma3 and sigma4 domains of RNA polymerase sigma factors"/>
    <property type="match status" value="1"/>
</dbReference>
<proteinExistence type="inferred from homology"/>
<dbReference type="InterPro" id="IPR039425">
    <property type="entry name" value="RNA_pol_sigma-70-like"/>
</dbReference>
<sequence>MEVILGSDPRPQRSAGHRRVVLVTAIADPEKPITVRDDPPPSFDEVYAAHYTDLAVQLYAYFGDRQEAQDVAQEAFCRALARWNSIAGYDDPVAWIRRVAWNLAVSRWRRTRTALNFLRRQRPAEPQTDGPGPERVALLAALGTLPPTQRRAIVLHYLADLPIAEIAGRERVAEGTVRSWLSRGRAALAAQLIGGSL</sequence>
<dbReference type="Pfam" id="PF08281">
    <property type="entry name" value="Sigma70_r4_2"/>
    <property type="match status" value="1"/>
</dbReference>
<dbReference type="NCBIfam" id="TIGR02937">
    <property type="entry name" value="sigma70-ECF"/>
    <property type="match status" value="1"/>
</dbReference>
<evidence type="ECO:0000256" key="4">
    <source>
        <dbReference type="ARBA" id="ARBA00023125"/>
    </source>
</evidence>
<dbReference type="PANTHER" id="PTHR43133:SF50">
    <property type="entry name" value="ECF RNA POLYMERASE SIGMA FACTOR SIGM"/>
    <property type="match status" value="1"/>
</dbReference>
<dbReference type="InterPro" id="IPR013249">
    <property type="entry name" value="RNA_pol_sigma70_r4_t2"/>
</dbReference>
<dbReference type="InterPro" id="IPR036388">
    <property type="entry name" value="WH-like_DNA-bd_sf"/>
</dbReference>
<dbReference type="InterPro" id="IPR007627">
    <property type="entry name" value="RNA_pol_sigma70_r2"/>
</dbReference>
<dbReference type="InterPro" id="IPR013324">
    <property type="entry name" value="RNA_pol_sigma_r3/r4-like"/>
</dbReference>
<dbReference type="GO" id="GO:0003677">
    <property type="term" value="F:DNA binding"/>
    <property type="evidence" value="ECO:0007669"/>
    <property type="project" value="UniProtKB-KW"/>
</dbReference>
<reference evidence="8" key="1">
    <citation type="submission" date="2020-11" db="EMBL/GenBank/DDBJ databases">
        <title>Isolation and identification of active actinomycetes.</title>
        <authorList>
            <person name="Sun X."/>
        </authorList>
    </citation>
    <scope>NUCLEOTIDE SEQUENCE</scope>
    <source>
        <strain evidence="8">NEAU-A11</strain>
    </source>
</reference>
<dbReference type="Proteomes" id="UP000598146">
    <property type="component" value="Unassembled WGS sequence"/>
</dbReference>
<keyword evidence="5" id="KW-0804">Transcription</keyword>
<dbReference type="SUPFAM" id="SSF88946">
    <property type="entry name" value="Sigma2 domain of RNA polymerase sigma factors"/>
    <property type="match status" value="1"/>
</dbReference>
<accession>A0A931CN10</accession>
<dbReference type="PANTHER" id="PTHR43133">
    <property type="entry name" value="RNA POLYMERASE ECF-TYPE SIGMA FACTO"/>
    <property type="match status" value="1"/>
</dbReference>
<evidence type="ECO:0000256" key="5">
    <source>
        <dbReference type="ARBA" id="ARBA00023163"/>
    </source>
</evidence>
<evidence type="ECO:0000259" key="7">
    <source>
        <dbReference type="Pfam" id="PF08281"/>
    </source>
</evidence>
<keyword evidence="9" id="KW-1185">Reference proteome</keyword>
<evidence type="ECO:0000256" key="3">
    <source>
        <dbReference type="ARBA" id="ARBA00023082"/>
    </source>
</evidence>
<dbReference type="EMBL" id="JADQTO010000031">
    <property type="protein sequence ID" value="MBG0567895.1"/>
    <property type="molecule type" value="Genomic_DNA"/>
</dbReference>
<organism evidence="8 9">
    <name type="scientific">Actinoplanes aureus</name>
    <dbReference type="NCBI Taxonomy" id="2792083"/>
    <lineage>
        <taxon>Bacteria</taxon>
        <taxon>Bacillati</taxon>
        <taxon>Actinomycetota</taxon>
        <taxon>Actinomycetes</taxon>
        <taxon>Micromonosporales</taxon>
        <taxon>Micromonosporaceae</taxon>
        <taxon>Actinoplanes</taxon>
    </lineage>
</organism>